<dbReference type="EMBL" id="SMAP01000013">
    <property type="protein sequence ID" value="TCT20046.1"/>
    <property type="molecule type" value="Genomic_DNA"/>
</dbReference>
<feature type="chain" id="PRO_5020769777" evidence="2">
    <location>
        <begin position="22"/>
        <end position="404"/>
    </location>
</feature>
<feature type="domain" description="M23ase beta-sheet core" evidence="3">
    <location>
        <begin position="304"/>
        <end position="397"/>
    </location>
</feature>
<organism evidence="4 5">
    <name type="scientific">Thermomonas haemolytica</name>
    <dbReference type="NCBI Taxonomy" id="141949"/>
    <lineage>
        <taxon>Bacteria</taxon>
        <taxon>Pseudomonadati</taxon>
        <taxon>Pseudomonadota</taxon>
        <taxon>Gammaproteobacteria</taxon>
        <taxon>Lysobacterales</taxon>
        <taxon>Lysobacteraceae</taxon>
        <taxon>Thermomonas</taxon>
    </lineage>
</organism>
<keyword evidence="5" id="KW-1185">Reference proteome</keyword>
<protein>
    <submittedName>
        <fullName evidence="4">Septal ring factor EnvC (AmiA/AmiB activator)</fullName>
    </submittedName>
</protein>
<dbReference type="Gene3D" id="6.10.250.3150">
    <property type="match status" value="1"/>
</dbReference>
<feature type="region of interest" description="Disordered" evidence="1">
    <location>
        <begin position="48"/>
        <end position="71"/>
    </location>
</feature>
<dbReference type="InterPro" id="IPR016047">
    <property type="entry name" value="M23ase_b-sheet_dom"/>
</dbReference>
<dbReference type="Gene3D" id="2.70.70.10">
    <property type="entry name" value="Glucose Permease (Domain IIA)"/>
    <property type="match status" value="1"/>
</dbReference>
<dbReference type="OrthoDB" id="9784703at2"/>
<proteinExistence type="predicted"/>
<dbReference type="InterPro" id="IPR050570">
    <property type="entry name" value="Cell_wall_metabolism_enzyme"/>
</dbReference>
<dbReference type="SUPFAM" id="SSF51261">
    <property type="entry name" value="Duplicated hybrid motif"/>
    <property type="match status" value="1"/>
</dbReference>
<gene>
    <name evidence="4" type="ORF">EDC34_1135</name>
</gene>
<dbReference type="Pfam" id="PF01551">
    <property type="entry name" value="Peptidase_M23"/>
    <property type="match status" value="1"/>
</dbReference>
<sequence length="404" mass="43490">MRRLAATIACCLLFAAGGLRAQEAKDAKEAEQRLQSVRGELREVAAQRRKLESQRGQASQRLREADEQVGGTQRALQQTQAQLQRDAQELARLQAERGRQADALAARRAELARLLRAAQVAGDAPALKALLAQDRVADGERELAYQGYLQRAQAARIRALGEEIARLQGLEDEITRRQQAMERARQQQARQLAQLQQARQQRASLLAELDHQYKDRSAREQALGQDAKALQQLLAQLRAAAARAAREAAQAKAEAERQARASGKPVPRPAVASAPALRVGGLSWPVAGGLLAGYAGRLPDGRRSDGVLIAAGAGTPVKAVADGTVVFADWMTGYGNILIIDHGNGYMSLYAHNDSLLRSAGDAVRRGDAVATVGTSGGQSVPALYFELRHNGAPVNPAAWLSRQ</sequence>
<evidence type="ECO:0000313" key="4">
    <source>
        <dbReference type="EMBL" id="TCT20046.1"/>
    </source>
</evidence>
<evidence type="ECO:0000256" key="1">
    <source>
        <dbReference type="SAM" id="MobiDB-lite"/>
    </source>
</evidence>
<name>A0A4R3MWZ1_9GAMM</name>
<dbReference type="InterPro" id="IPR011055">
    <property type="entry name" value="Dup_hybrid_motif"/>
</dbReference>
<dbReference type="AlphaFoldDB" id="A0A4R3MWZ1"/>
<dbReference type="CDD" id="cd12797">
    <property type="entry name" value="M23_peptidase"/>
    <property type="match status" value="1"/>
</dbReference>
<keyword evidence="2" id="KW-0732">Signal</keyword>
<feature type="region of interest" description="Disordered" evidence="1">
    <location>
        <begin position="251"/>
        <end position="270"/>
    </location>
</feature>
<accession>A0A4R3MWZ1</accession>
<dbReference type="PANTHER" id="PTHR21666:SF270">
    <property type="entry name" value="MUREIN HYDROLASE ACTIVATOR ENVC"/>
    <property type="match status" value="1"/>
</dbReference>
<dbReference type="RefSeq" id="WP_114961089.1">
    <property type="nucleotide sequence ID" value="NZ_MSZW01000009.1"/>
</dbReference>
<evidence type="ECO:0000313" key="5">
    <source>
        <dbReference type="Proteomes" id="UP000295414"/>
    </source>
</evidence>
<comment type="caution">
    <text evidence="4">The sequence shown here is derived from an EMBL/GenBank/DDBJ whole genome shotgun (WGS) entry which is preliminary data.</text>
</comment>
<dbReference type="FunFam" id="2.70.70.10:FF:000003">
    <property type="entry name" value="Murein hydrolase activator EnvC"/>
    <property type="match status" value="1"/>
</dbReference>
<evidence type="ECO:0000256" key="2">
    <source>
        <dbReference type="SAM" id="SignalP"/>
    </source>
</evidence>
<dbReference type="GO" id="GO:0004222">
    <property type="term" value="F:metalloendopeptidase activity"/>
    <property type="evidence" value="ECO:0007669"/>
    <property type="project" value="TreeGrafter"/>
</dbReference>
<evidence type="ECO:0000259" key="3">
    <source>
        <dbReference type="Pfam" id="PF01551"/>
    </source>
</evidence>
<feature type="signal peptide" evidence="2">
    <location>
        <begin position="1"/>
        <end position="21"/>
    </location>
</feature>
<dbReference type="PANTHER" id="PTHR21666">
    <property type="entry name" value="PEPTIDASE-RELATED"/>
    <property type="match status" value="1"/>
</dbReference>
<dbReference type="Proteomes" id="UP000295414">
    <property type="component" value="Unassembled WGS sequence"/>
</dbReference>
<reference evidence="4 5" key="1">
    <citation type="submission" date="2019-03" db="EMBL/GenBank/DDBJ databases">
        <title>Genomic Encyclopedia of Type Strains, Phase IV (KMG-IV): sequencing the most valuable type-strain genomes for metagenomic binning, comparative biology and taxonomic classification.</title>
        <authorList>
            <person name="Goeker M."/>
        </authorList>
    </citation>
    <scope>NUCLEOTIDE SEQUENCE [LARGE SCALE GENOMIC DNA]</scope>
    <source>
        <strain evidence="4 5">DSM 13605</strain>
    </source>
</reference>